<proteinExistence type="predicted"/>
<evidence type="ECO:0000256" key="8">
    <source>
        <dbReference type="SAM" id="SignalP"/>
    </source>
</evidence>
<feature type="domain" description="Prephenate dehydratase" evidence="9">
    <location>
        <begin position="29"/>
        <end position="216"/>
    </location>
</feature>
<feature type="signal peptide" evidence="8">
    <location>
        <begin position="1"/>
        <end position="28"/>
    </location>
</feature>
<evidence type="ECO:0000256" key="1">
    <source>
        <dbReference type="ARBA" id="ARBA00004741"/>
    </source>
</evidence>
<dbReference type="EMBL" id="AQGU01000017">
    <property type="protein sequence ID" value="MBE0357866.1"/>
    <property type="molecule type" value="Genomic_DNA"/>
</dbReference>
<keyword evidence="5" id="KW-0584">Phenylalanine biosynthesis</keyword>
<evidence type="ECO:0000256" key="3">
    <source>
        <dbReference type="ARBA" id="ARBA00022605"/>
    </source>
</evidence>
<protein>
    <recommendedName>
        <fullName evidence="2">prephenate dehydratase</fullName>
        <ecNumber evidence="2">4.2.1.51</ecNumber>
    </recommendedName>
</protein>
<dbReference type="PANTHER" id="PTHR21022:SF19">
    <property type="entry name" value="PREPHENATE DEHYDRATASE-RELATED"/>
    <property type="match status" value="1"/>
</dbReference>
<evidence type="ECO:0000256" key="7">
    <source>
        <dbReference type="ARBA" id="ARBA00047848"/>
    </source>
</evidence>
<dbReference type="Pfam" id="PF00800">
    <property type="entry name" value="PDT"/>
    <property type="match status" value="1"/>
</dbReference>
<evidence type="ECO:0000256" key="6">
    <source>
        <dbReference type="ARBA" id="ARBA00023239"/>
    </source>
</evidence>
<reference evidence="10 11" key="1">
    <citation type="submission" date="2015-06" db="EMBL/GenBank/DDBJ databases">
        <title>Genome sequence of Pseudoalteromonas aliena.</title>
        <authorList>
            <person name="Xie B.-B."/>
            <person name="Rong J.-C."/>
            <person name="Qin Q.-L."/>
            <person name="Zhang Y.-Z."/>
        </authorList>
    </citation>
    <scope>NUCLEOTIDE SEQUENCE [LARGE SCALE GENOMIC DNA]</scope>
    <source>
        <strain evidence="10 11">SW19</strain>
    </source>
</reference>
<dbReference type="EC" id="4.2.1.51" evidence="2"/>
<evidence type="ECO:0000256" key="4">
    <source>
        <dbReference type="ARBA" id="ARBA00023141"/>
    </source>
</evidence>
<comment type="catalytic activity">
    <reaction evidence="7">
        <text>prephenate + H(+) = 3-phenylpyruvate + CO2 + H2O</text>
        <dbReference type="Rhea" id="RHEA:21648"/>
        <dbReference type="ChEBI" id="CHEBI:15377"/>
        <dbReference type="ChEBI" id="CHEBI:15378"/>
        <dbReference type="ChEBI" id="CHEBI:16526"/>
        <dbReference type="ChEBI" id="CHEBI:18005"/>
        <dbReference type="ChEBI" id="CHEBI:29934"/>
        <dbReference type="EC" id="4.2.1.51"/>
    </reaction>
</comment>
<accession>A0ABR9DWB8</accession>
<evidence type="ECO:0000313" key="11">
    <source>
        <dbReference type="Proteomes" id="UP000648482"/>
    </source>
</evidence>
<dbReference type="Gene3D" id="3.40.190.10">
    <property type="entry name" value="Periplasmic binding protein-like II"/>
    <property type="match status" value="2"/>
</dbReference>
<keyword evidence="6" id="KW-0456">Lyase</keyword>
<evidence type="ECO:0000256" key="5">
    <source>
        <dbReference type="ARBA" id="ARBA00023222"/>
    </source>
</evidence>
<organism evidence="10 11">
    <name type="scientific">Pseudoalteromonas aliena SW19</name>
    <dbReference type="NCBI Taxonomy" id="1314866"/>
    <lineage>
        <taxon>Bacteria</taxon>
        <taxon>Pseudomonadati</taxon>
        <taxon>Pseudomonadota</taxon>
        <taxon>Gammaproteobacteria</taxon>
        <taxon>Alteromonadales</taxon>
        <taxon>Pseudoalteromonadaceae</taxon>
        <taxon>Pseudoalteromonas</taxon>
    </lineage>
</organism>
<dbReference type="PROSITE" id="PS51171">
    <property type="entry name" value="PREPHENATE_DEHYDR_3"/>
    <property type="match status" value="1"/>
</dbReference>
<feature type="chain" id="PRO_5045165180" description="prephenate dehydratase" evidence="8">
    <location>
        <begin position="29"/>
        <end position="239"/>
    </location>
</feature>
<dbReference type="PANTHER" id="PTHR21022">
    <property type="entry name" value="PREPHENATE DEHYDRATASE P PROTEIN"/>
    <property type="match status" value="1"/>
</dbReference>
<dbReference type="SUPFAM" id="SSF53850">
    <property type="entry name" value="Periplasmic binding protein-like II"/>
    <property type="match status" value="1"/>
</dbReference>
<keyword evidence="4" id="KW-0057">Aromatic amino acid biosynthesis</keyword>
<keyword evidence="8" id="KW-0732">Signal</keyword>
<evidence type="ECO:0000256" key="2">
    <source>
        <dbReference type="ARBA" id="ARBA00013147"/>
    </source>
</evidence>
<sequence length="239" mass="26016">MKKGTYLRNKLRMLLLASLTLASTPSWAKVYVQASAGSFNDTAITQLFLNEPSLKDELVFAGSPTNAFQLAAQQNALAFSAVENSTIEGRLVKATVEALEQYKIRKVIAVITIPIEMCVLMNKDELESNQTITQLASHPAALKQINKWKKNKAIIELEVPKGTAAAAKMVSKKQLLTGTAAIGSCSLASTFTNLSVVEKGIQDNKDNKTTFLLMQIEKRTAKISTAKAKEELKLAITSK</sequence>
<keyword evidence="11" id="KW-1185">Reference proteome</keyword>
<dbReference type="Proteomes" id="UP000648482">
    <property type="component" value="Unassembled WGS sequence"/>
</dbReference>
<keyword evidence="3" id="KW-0028">Amino-acid biosynthesis</keyword>
<dbReference type="InterPro" id="IPR001086">
    <property type="entry name" value="Preph_deHydtase"/>
</dbReference>
<comment type="pathway">
    <text evidence="1">Amino-acid biosynthesis; L-phenylalanine biosynthesis; phenylpyruvate from prephenate: step 1/1.</text>
</comment>
<evidence type="ECO:0000313" key="10">
    <source>
        <dbReference type="EMBL" id="MBE0357866.1"/>
    </source>
</evidence>
<evidence type="ECO:0000259" key="9">
    <source>
        <dbReference type="PROSITE" id="PS51171"/>
    </source>
</evidence>
<name>A0ABR9DWB8_9GAMM</name>
<comment type="caution">
    <text evidence="10">The sequence shown here is derived from an EMBL/GenBank/DDBJ whole genome shotgun (WGS) entry which is preliminary data.</text>
</comment>
<gene>
    <name evidence="10" type="ORF">PALI_a3505</name>
</gene>
<dbReference type="RefSeq" id="WP_193154467.1">
    <property type="nucleotide sequence ID" value="NZ_AQGU01000017.1"/>
</dbReference>